<keyword evidence="4" id="KW-0520">NAD</keyword>
<keyword evidence="3" id="KW-0560">Oxidoreductase</keyword>
<proteinExistence type="predicted"/>
<dbReference type="Gene3D" id="3.90.180.10">
    <property type="entry name" value="Medium-chain alcohol dehydrogenases, catalytic domain"/>
    <property type="match status" value="1"/>
</dbReference>
<dbReference type="Proteomes" id="UP000694941">
    <property type="component" value="Unplaced"/>
</dbReference>
<feature type="non-terminal residue" evidence="7">
    <location>
        <position position="214"/>
    </location>
</feature>
<evidence type="ECO:0000256" key="4">
    <source>
        <dbReference type="ARBA" id="ARBA00023027"/>
    </source>
</evidence>
<keyword evidence="2" id="KW-0862">Zinc</keyword>
<dbReference type="SUPFAM" id="SSF50129">
    <property type="entry name" value="GroES-like"/>
    <property type="match status" value="1"/>
</dbReference>
<evidence type="ECO:0000256" key="1">
    <source>
        <dbReference type="ARBA" id="ARBA00022723"/>
    </source>
</evidence>
<protein>
    <submittedName>
        <fullName evidence="7">Alcohol dehydrogenase class-3-like</fullName>
    </submittedName>
</protein>
<gene>
    <name evidence="7" type="primary">LOC106464329</name>
</gene>
<dbReference type="RefSeq" id="XP_013779914.1">
    <property type="nucleotide sequence ID" value="XM_013924460.1"/>
</dbReference>
<sequence length="214" mass="22951">MEACEKYKEVATNNSLPICEGYVGVQKVKVVRDTGCSSAAVRTSLVSDDQMTGKPIQCRAAVAWEAGKPLSIETIEVAPPKRREVRIKLVATGVCHSDLHMKNGIKSGITCADANFPCILGHEGAGVVESVGEEVTNVKPGDHVFPLFLPTCGECTTCLRHDNNICTGIEDTQARGLMPDGTSRFTCKGKVIHHFSGTSTFSEYTVLPDIAVVK</sequence>
<feature type="domain" description="Alcohol dehydrogenase-like N-terminal" evidence="5">
    <location>
        <begin position="82"/>
        <end position="213"/>
    </location>
</feature>
<organism evidence="6 7">
    <name type="scientific">Limulus polyphemus</name>
    <name type="common">Atlantic horseshoe crab</name>
    <dbReference type="NCBI Taxonomy" id="6850"/>
    <lineage>
        <taxon>Eukaryota</taxon>
        <taxon>Metazoa</taxon>
        <taxon>Ecdysozoa</taxon>
        <taxon>Arthropoda</taxon>
        <taxon>Chelicerata</taxon>
        <taxon>Merostomata</taxon>
        <taxon>Xiphosura</taxon>
        <taxon>Limulidae</taxon>
        <taxon>Limulus</taxon>
    </lineage>
</organism>
<dbReference type="PANTHER" id="PTHR43880">
    <property type="entry name" value="ALCOHOL DEHYDROGENASE"/>
    <property type="match status" value="1"/>
</dbReference>
<dbReference type="InterPro" id="IPR013154">
    <property type="entry name" value="ADH-like_N"/>
</dbReference>
<dbReference type="PANTHER" id="PTHR43880:SF12">
    <property type="entry name" value="ALCOHOL DEHYDROGENASE CLASS-3"/>
    <property type="match status" value="1"/>
</dbReference>
<dbReference type="InterPro" id="IPR002328">
    <property type="entry name" value="ADH_Zn_CS"/>
</dbReference>
<evidence type="ECO:0000256" key="3">
    <source>
        <dbReference type="ARBA" id="ARBA00023002"/>
    </source>
</evidence>
<evidence type="ECO:0000313" key="7">
    <source>
        <dbReference type="RefSeq" id="XP_013779914.1"/>
    </source>
</evidence>
<evidence type="ECO:0000313" key="6">
    <source>
        <dbReference type="Proteomes" id="UP000694941"/>
    </source>
</evidence>
<dbReference type="PROSITE" id="PS00059">
    <property type="entry name" value="ADH_ZINC"/>
    <property type="match status" value="1"/>
</dbReference>
<reference evidence="7" key="1">
    <citation type="submission" date="2025-08" db="UniProtKB">
        <authorList>
            <consortium name="RefSeq"/>
        </authorList>
    </citation>
    <scope>IDENTIFICATION</scope>
    <source>
        <tissue evidence="7">Muscle</tissue>
    </source>
</reference>
<keyword evidence="6" id="KW-1185">Reference proteome</keyword>
<name>A0ABM1BDR4_LIMPO</name>
<dbReference type="GeneID" id="106464329"/>
<dbReference type="Pfam" id="PF08240">
    <property type="entry name" value="ADH_N"/>
    <property type="match status" value="1"/>
</dbReference>
<keyword evidence="1" id="KW-0479">Metal-binding</keyword>
<evidence type="ECO:0000256" key="2">
    <source>
        <dbReference type="ARBA" id="ARBA00022833"/>
    </source>
</evidence>
<evidence type="ECO:0000259" key="5">
    <source>
        <dbReference type="Pfam" id="PF08240"/>
    </source>
</evidence>
<accession>A0ABM1BDR4</accession>
<dbReference type="InterPro" id="IPR011032">
    <property type="entry name" value="GroES-like_sf"/>
</dbReference>